<dbReference type="PANTHER" id="PTHR47979">
    <property type="entry name" value="DRAB11-RELATED"/>
    <property type="match status" value="1"/>
</dbReference>
<evidence type="ECO:0000313" key="1">
    <source>
        <dbReference type="EMBL" id="KAA6371831.1"/>
    </source>
</evidence>
<dbReference type="PROSITE" id="PS51421">
    <property type="entry name" value="RAS"/>
    <property type="match status" value="1"/>
</dbReference>
<sequence>NKSDLESQRNVPTKEAQEFAKANNLLFIETSALNSNNVEQAFQFLLQDIYTKYKQLGASNSDADEKLSITDEDQAKKKCKFTHAQL</sequence>
<proteinExistence type="predicted"/>
<dbReference type="InterPro" id="IPR050209">
    <property type="entry name" value="Rab_GTPases_membrane_traffic"/>
</dbReference>
<dbReference type="Proteomes" id="UP000324800">
    <property type="component" value="Unassembled WGS sequence"/>
</dbReference>
<dbReference type="OrthoDB" id="9989112at2759"/>
<comment type="caution">
    <text evidence="1">The sequence shown here is derived from an EMBL/GenBank/DDBJ whole genome shotgun (WGS) entry which is preliminary data.</text>
</comment>
<dbReference type="AlphaFoldDB" id="A0A5J4UPB5"/>
<dbReference type="GO" id="GO:0003924">
    <property type="term" value="F:GTPase activity"/>
    <property type="evidence" value="ECO:0007669"/>
    <property type="project" value="InterPro"/>
</dbReference>
<gene>
    <name evidence="1" type="ORF">EZS28_032641</name>
</gene>
<reference evidence="1 2" key="1">
    <citation type="submission" date="2019-03" db="EMBL/GenBank/DDBJ databases">
        <title>Single cell metagenomics reveals metabolic interactions within the superorganism composed of flagellate Streblomastix strix and complex community of Bacteroidetes bacteria on its surface.</title>
        <authorList>
            <person name="Treitli S.C."/>
            <person name="Kolisko M."/>
            <person name="Husnik F."/>
            <person name="Keeling P."/>
            <person name="Hampl V."/>
        </authorList>
    </citation>
    <scope>NUCLEOTIDE SEQUENCE [LARGE SCALE GENOMIC DNA]</scope>
    <source>
        <strain evidence="1">ST1C</strain>
    </source>
</reference>
<dbReference type="InterPro" id="IPR027417">
    <property type="entry name" value="P-loop_NTPase"/>
</dbReference>
<dbReference type="PROSITE" id="PS51419">
    <property type="entry name" value="RAB"/>
    <property type="match status" value="1"/>
</dbReference>
<dbReference type="GO" id="GO:0005525">
    <property type="term" value="F:GTP binding"/>
    <property type="evidence" value="ECO:0007669"/>
    <property type="project" value="InterPro"/>
</dbReference>
<name>A0A5J4UPB5_9EUKA</name>
<dbReference type="SMART" id="SM00175">
    <property type="entry name" value="RAB"/>
    <property type="match status" value="1"/>
</dbReference>
<dbReference type="Gene3D" id="3.40.50.300">
    <property type="entry name" value="P-loop containing nucleotide triphosphate hydrolases"/>
    <property type="match status" value="1"/>
</dbReference>
<feature type="non-terminal residue" evidence="1">
    <location>
        <position position="1"/>
    </location>
</feature>
<dbReference type="Pfam" id="PF00071">
    <property type="entry name" value="Ras"/>
    <property type="match status" value="1"/>
</dbReference>
<accession>A0A5J4UPB5</accession>
<dbReference type="EMBL" id="SNRW01014121">
    <property type="protein sequence ID" value="KAA6371831.1"/>
    <property type="molecule type" value="Genomic_DNA"/>
</dbReference>
<evidence type="ECO:0000313" key="2">
    <source>
        <dbReference type="Proteomes" id="UP000324800"/>
    </source>
</evidence>
<dbReference type="InterPro" id="IPR001806">
    <property type="entry name" value="Small_GTPase"/>
</dbReference>
<organism evidence="1 2">
    <name type="scientific">Streblomastix strix</name>
    <dbReference type="NCBI Taxonomy" id="222440"/>
    <lineage>
        <taxon>Eukaryota</taxon>
        <taxon>Metamonada</taxon>
        <taxon>Preaxostyla</taxon>
        <taxon>Oxymonadida</taxon>
        <taxon>Streblomastigidae</taxon>
        <taxon>Streblomastix</taxon>
    </lineage>
</organism>
<protein>
    <submittedName>
        <fullName evidence="1">Uncharacterized protein</fullName>
    </submittedName>
</protein>
<dbReference type="SUPFAM" id="SSF52540">
    <property type="entry name" value="P-loop containing nucleoside triphosphate hydrolases"/>
    <property type="match status" value="1"/>
</dbReference>